<dbReference type="Pfam" id="PF10077">
    <property type="entry name" value="DUF2314"/>
    <property type="match status" value="1"/>
</dbReference>
<evidence type="ECO:0000259" key="1">
    <source>
        <dbReference type="Pfam" id="PF10077"/>
    </source>
</evidence>
<proteinExistence type="predicted"/>
<dbReference type="Proteomes" id="UP000461730">
    <property type="component" value="Unassembled WGS sequence"/>
</dbReference>
<name>A0A7K1U7Z2_9BACT</name>
<evidence type="ECO:0000313" key="3">
    <source>
        <dbReference type="Proteomes" id="UP000461730"/>
    </source>
</evidence>
<dbReference type="RefSeq" id="WP_157307566.1">
    <property type="nucleotide sequence ID" value="NZ_WRXN01000007.1"/>
</dbReference>
<reference evidence="2 3" key="1">
    <citation type="submission" date="2019-12" db="EMBL/GenBank/DDBJ databases">
        <title>Chitinophaga sp. strain ysch24 (GDMCC 1.1355), whole genome shotgun sequence.</title>
        <authorList>
            <person name="Zhang X."/>
        </authorList>
    </citation>
    <scope>NUCLEOTIDE SEQUENCE [LARGE SCALE GENOMIC DNA]</scope>
    <source>
        <strain evidence="3">ysch24</strain>
    </source>
</reference>
<sequence>MGFFSRLFGKREPSISICEEQVHIVPACTTDERMQWAIEKANATLHYFQDSLQSPRPNQQYFSVKVLIRDGDNHEHLWLTEPSFDDDGNLFGIVGNEPLYVGHKVRMNRKIGIGQEFLSDWMIIEDGRLIGGYTIRAIREAKPAHEWPEFDRQAGLFIDEGIDHFKHDFTTPEGAILCLEDAYDEQDIEKAVECKNFEEEARILLLKMNDRYSGRNALGATAEILCQSFRQYLEEEGFPSYKDVRRAFPERRKISDNLFLITEVCIFPDGTKLRQQIYTFKGENGWRVLNILD</sequence>
<feature type="domain" description="DUF2314" evidence="1">
    <location>
        <begin position="31"/>
        <end position="156"/>
    </location>
</feature>
<organism evidence="2 3">
    <name type="scientific">Chitinophaga tropicalis</name>
    <dbReference type="NCBI Taxonomy" id="2683588"/>
    <lineage>
        <taxon>Bacteria</taxon>
        <taxon>Pseudomonadati</taxon>
        <taxon>Bacteroidota</taxon>
        <taxon>Chitinophagia</taxon>
        <taxon>Chitinophagales</taxon>
        <taxon>Chitinophagaceae</taxon>
        <taxon>Chitinophaga</taxon>
    </lineage>
</organism>
<keyword evidence="3" id="KW-1185">Reference proteome</keyword>
<protein>
    <submittedName>
        <fullName evidence="2">DUF2314 domain-containing protein</fullName>
    </submittedName>
</protein>
<accession>A0A7K1U7Z2</accession>
<dbReference type="AlphaFoldDB" id="A0A7K1U7Z2"/>
<comment type="caution">
    <text evidence="2">The sequence shown here is derived from an EMBL/GenBank/DDBJ whole genome shotgun (WGS) entry which is preliminary data.</text>
</comment>
<evidence type="ECO:0000313" key="2">
    <source>
        <dbReference type="EMBL" id="MVT10125.1"/>
    </source>
</evidence>
<dbReference type="InterPro" id="IPR018756">
    <property type="entry name" value="DUF2314"/>
</dbReference>
<dbReference type="EMBL" id="WRXN01000007">
    <property type="protein sequence ID" value="MVT10125.1"/>
    <property type="molecule type" value="Genomic_DNA"/>
</dbReference>
<gene>
    <name evidence="2" type="ORF">GO493_17775</name>
</gene>